<proteinExistence type="predicted"/>
<evidence type="ECO:0008006" key="3">
    <source>
        <dbReference type="Google" id="ProtNLM"/>
    </source>
</evidence>
<dbReference type="InterPro" id="IPR048922">
    <property type="entry name" value="Bbp16"/>
</dbReference>
<evidence type="ECO:0000313" key="2">
    <source>
        <dbReference type="Proteomes" id="UP000480684"/>
    </source>
</evidence>
<evidence type="ECO:0000313" key="1">
    <source>
        <dbReference type="EMBL" id="NFV82115.1"/>
    </source>
</evidence>
<protein>
    <recommendedName>
        <fullName evidence="3">Discoidin domain-containing protein</fullName>
    </recommendedName>
</protein>
<reference evidence="1 2" key="1">
    <citation type="submission" date="2020-02" db="EMBL/GenBank/DDBJ databases">
        <authorList>
            <person name="Dziuba M."/>
            <person name="Kuznetsov B."/>
            <person name="Mardanov A."/>
            <person name="Ravin N."/>
            <person name="Grouzdev D."/>
        </authorList>
    </citation>
    <scope>NUCLEOTIDE SEQUENCE [LARGE SCALE GENOMIC DNA]</scope>
    <source>
        <strain evidence="1 2">SpK</strain>
    </source>
</reference>
<accession>A0A7C9V1F8</accession>
<dbReference type="Gene3D" id="2.60.120.1110">
    <property type="match status" value="1"/>
</dbReference>
<dbReference type="Pfam" id="PF21190">
    <property type="entry name" value="Bbp16"/>
    <property type="match status" value="1"/>
</dbReference>
<dbReference type="EMBL" id="JAAIYP010000045">
    <property type="protein sequence ID" value="NFV82115.1"/>
    <property type="molecule type" value="Genomic_DNA"/>
</dbReference>
<dbReference type="RefSeq" id="WP_163682812.1">
    <property type="nucleotide sequence ID" value="NZ_JAAIYP010000045.1"/>
</dbReference>
<sequence>MIIDGDLMFSDKQDVSATGYSSNTVEIHPNLSPAGLDMAVQIVVRSASSEAATLTVELETSSDNTAWAKVAGVAKPSGEAVFSLSLNNVAGLRKYLRLRYVVSGAFNIMSMLVAGSGFSSAARVGNLPARGQE</sequence>
<keyword evidence="2" id="KW-1185">Reference proteome</keyword>
<name>A0A7C9V1F8_9PROT</name>
<dbReference type="Proteomes" id="UP000480684">
    <property type="component" value="Unassembled WGS sequence"/>
</dbReference>
<dbReference type="AlphaFoldDB" id="A0A7C9V1F8"/>
<organism evidence="1 2">
    <name type="scientific">Magnetospirillum aberrantis SpK</name>
    <dbReference type="NCBI Taxonomy" id="908842"/>
    <lineage>
        <taxon>Bacteria</taxon>
        <taxon>Pseudomonadati</taxon>
        <taxon>Pseudomonadota</taxon>
        <taxon>Alphaproteobacteria</taxon>
        <taxon>Rhodospirillales</taxon>
        <taxon>Rhodospirillaceae</taxon>
        <taxon>Magnetospirillum</taxon>
    </lineage>
</organism>
<comment type="caution">
    <text evidence="1">The sequence shown here is derived from an EMBL/GenBank/DDBJ whole genome shotgun (WGS) entry which is preliminary data.</text>
</comment>
<gene>
    <name evidence="1" type="ORF">G4223_18550</name>
</gene>